<reference evidence="3 4" key="1">
    <citation type="journal article" date="2012" name="J. Bacteriol.">
        <title>Genome Sequence of Blastococcus saxobsidens DD2, a Stone-Inhabiting Bacterium.</title>
        <authorList>
            <person name="Chouaia B."/>
            <person name="Crotti E."/>
            <person name="Brusetti L."/>
            <person name="Daffonchio D."/>
            <person name="Essoussi I."/>
            <person name="Nouioui I."/>
            <person name="Sbissi I."/>
            <person name="Ghodhbane-Gtari F."/>
            <person name="Gtari M."/>
            <person name="Vacherie B."/>
            <person name="Barbe V."/>
            <person name="Medigue C."/>
            <person name="Gury J."/>
            <person name="Pujic P."/>
            <person name="Normand P."/>
        </authorList>
    </citation>
    <scope>NUCLEOTIDE SEQUENCE [LARGE SCALE GENOMIC DNA]</scope>
    <source>
        <strain evidence="3 4">DD2</strain>
    </source>
</reference>
<dbReference type="Pfam" id="PF13471">
    <property type="entry name" value="Transglut_core3"/>
    <property type="match status" value="1"/>
</dbReference>
<dbReference type="RefSeq" id="WP_014374258.1">
    <property type="nucleotide sequence ID" value="NC_016943.1"/>
</dbReference>
<organism evidence="3 4">
    <name type="scientific">Blastococcus saxobsidens (strain DD2)</name>
    <dbReference type="NCBI Taxonomy" id="1146883"/>
    <lineage>
        <taxon>Bacteria</taxon>
        <taxon>Bacillati</taxon>
        <taxon>Actinomycetota</taxon>
        <taxon>Actinomycetes</taxon>
        <taxon>Geodermatophilales</taxon>
        <taxon>Geodermatophilaceae</taxon>
        <taxon>Blastococcus</taxon>
    </lineage>
</organism>
<dbReference type="NCBIfam" id="NF033537">
    <property type="entry name" value="lasso_biosyn_B2"/>
    <property type="match status" value="1"/>
</dbReference>
<dbReference type="EMBL" id="FO117623">
    <property type="protein sequence ID" value="CCG01341.1"/>
    <property type="molecule type" value="Genomic_DNA"/>
</dbReference>
<evidence type="ECO:0000313" key="3">
    <source>
        <dbReference type="EMBL" id="CCG01341.1"/>
    </source>
</evidence>
<evidence type="ECO:0000259" key="1">
    <source>
        <dbReference type="Pfam" id="PF00733"/>
    </source>
</evidence>
<dbReference type="eggNOG" id="COG0367">
    <property type="taxonomic scope" value="Bacteria"/>
</dbReference>
<dbReference type="OrthoDB" id="3361376at2"/>
<feature type="domain" description="Asparagine synthetase" evidence="1">
    <location>
        <begin position="195"/>
        <end position="541"/>
    </location>
</feature>
<dbReference type="InterPro" id="IPR014729">
    <property type="entry name" value="Rossmann-like_a/b/a_fold"/>
</dbReference>
<dbReference type="SUPFAM" id="SSF52402">
    <property type="entry name" value="Adenine nucleotide alpha hydrolases-like"/>
    <property type="match status" value="1"/>
</dbReference>
<dbReference type="GO" id="GO:0004066">
    <property type="term" value="F:asparagine synthase (glutamine-hydrolyzing) activity"/>
    <property type="evidence" value="ECO:0007669"/>
    <property type="project" value="InterPro"/>
</dbReference>
<dbReference type="AlphaFoldDB" id="H6RMY8"/>
<reference evidence="4" key="2">
    <citation type="submission" date="2012-02" db="EMBL/GenBank/DDBJ databases">
        <title>Complete genome sequence of Blastococcus saxobsidens strain DD2.</title>
        <authorList>
            <person name="Genoscope."/>
        </authorList>
    </citation>
    <scope>NUCLEOTIDE SEQUENCE [LARGE SCALE GENOMIC DNA]</scope>
    <source>
        <strain evidence="4">DD2</strain>
    </source>
</reference>
<gene>
    <name evidence="3" type="ordered locus">BLASA_0364</name>
</gene>
<dbReference type="InterPro" id="IPR001962">
    <property type="entry name" value="Asn_synthase"/>
</dbReference>
<evidence type="ECO:0000313" key="4">
    <source>
        <dbReference type="Proteomes" id="UP000007517"/>
    </source>
</evidence>
<dbReference type="Pfam" id="PF00733">
    <property type="entry name" value="Asn_synthase"/>
    <property type="match status" value="1"/>
</dbReference>
<protein>
    <recommendedName>
        <fullName evidence="5">Asparagine synthase</fullName>
    </recommendedName>
</protein>
<dbReference type="STRING" id="1146883.BLASA_0364"/>
<dbReference type="Gene3D" id="3.40.50.620">
    <property type="entry name" value="HUPs"/>
    <property type="match status" value="1"/>
</dbReference>
<evidence type="ECO:0000259" key="2">
    <source>
        <dbReference type="Pfam" id="PF13471"/>
    </source>
</evidence>
<name>H6RMY8_BLASD</name>
<dbReference type="InterPro" id="IPR053521">
    <property type="entry name" value="McjB-like"/>
</dbReference>
<sequence>MTSAEPAARADTENRATPAFDRYASTPLTPRWSVPTARAAAWTAWAVWRTRRSLKSAGLQAVVPDVPPLPPGARRGVFAVLRRLEPTCLERSLVEQAWLAVNGVRCDVVVGVARPEARVEAHAWLAGDALPSRAANGYSEIHRLPPSAVIAPKPAEIPESPRPYQLTALQTSIGMLVGQNPSAPPLPRALRAQTAREALEASILQALQSPPCVISFSGGRDSSAVLAVAAHVARREGLPLPIPVTLRFPDVGASDEGSWQELVVRHLALTEWEKVALTDEMDIVGPLAQRVMRQHGLLWPLNAHFHLPVAERAPGGSVLTGFGGDELLSMGWDWERVNQALTGRVRLNKRDAVRIAVAAMPPVVRRLFLERRKRHRPAPRLTWLRPDAEAAVARMKLDAAARAAVHWDENIRRDWWPSLYRSVCADSLDIVSRGAGSRFASSPLCDGVFLDALARERGRGGFASRTEAMQYLVGDLLPHPVLNRSTKGFFDGAFWNVHARQAAQDWDGSGVDASVVDPDVLHAMWKTEGSGSDARSWMLLQSAWLAQHRAAATRTSAATTETTGGAQKRG</sequence>
<feature type="domain" description="Microcin J25-processing protein McjB C-terminal" evidence="2">
    <location>
        <begin position="34"/>
        <end position="127"/>
    </location>
</feature>
<dbReference type="Proteomes" id="UP000007517">
    <property type="component" value="Chromosome"/>
</dbReference>
<dbReference type="HOGENOM" id="CLU_034632_0_0_11"/>
<dbReference type="GO" id="GO:0006529">
    <property type="term" value="P:asparagine biosynthetic process"/>
    <property type="evidence" value="ECO:0007669"/>
    <property type="project" value="InterPro"/>
</dbReference>
<keyword evidence="4" id="KW-1185">Reference proteome</keyword>
<accession>H6RMY8</accession>
<proteinExistence type="predicted"/>
<dbReference type="InterPro" id="IPR032708">
    <property type="entry name" value="McjB_C"/>
</dbReference>
<evidence type="ECO:0008006" key="5">
    <source>
        <dbReference type="Google" id="ProtNLM"/>
    </source>
</evidence>
<dbReference type="KEGG" id="bsd:BLASA_0364"/>